<comment type="catalytic activity">
    <reaction evidence="3">
        <text>indole-3-pyruvate + 2 oxidized [2Fe-2S]-[ferredoxin] + CoA = (indol-3-yl)acetyl-CoA + 2 reduced [2Fe-2S]-[ferredoxin] + CO2 + H(+)</text>
        <dbReference type="Rhea" id="RHEA:12645"/>
        <dbReference type="Rhea" id="RHEA-COMP:10000"/>
        <dbReference type="Rhea" id="RHEA-COMP:10001"/>
        <dbReference type="ChEBI" id="CHEBI:15378"/>
        <dbReference type="ChEBI" id="CHEBI:16526"/>
        <dbReference type="ChEBI" id="CHEBI:17640"/>
        <dbReference type="ChEBI" id="CHEBI:33737"/>
        <dbReference type="ChEBI" id="CHEBI:33738"/>
        <dbReference type="ChEBI" id="CHEBI:57271"/>
        <dbReference type="ChEBI" id="CHEBI:57287"/>
        <dbReference type="EC" id="1.2.7.8"/>
    </reaction>
</comment>
<evidence type="ECO:0000259" key="4">
    <source>
        <dbReference type="Pfam" id="PF01855"/>
    </source>
</evidence>
<keyword evidence="3" id="KW-0408">Iron</keyword>
<dbReference type="GO" id="GO:0030976">
    <property type="term" value="F:thiamine pyrophosphate binding"/>
    <property type="evidence" value="ECO:0007669"/>
    <property type="project" value="InterPro"/>
</dbReference>
<organism evidence="6 7">
    <name type="scientific">Termitidicoccus mucosus</name>
    <dbReference type="NCBI Taxonomy" id="1184151"/>
    <lineage>
        <taxon>Bacteria</taxon>
        <taxon>Pseudomonadati</taxon>
        <taxon>Verrucomicrobiota</taxon>
        <taxon>Opitutia</taxon>
        <taxon>Opitutales</taxon>
        <taxon>Opitutaceae</taxon>
        <taxon>Termitidicoccus</taxon>
    </lineage>
</organism>
<keyword evidence="3" id="KW-0411">Iron-sulfur</keyword>
<proteinExistence type="predicted"/>
<evidence type="ECO:0000256" key="3">
    <source>
        <dbReference type="PIRNR" id="PIRNR006439"/>
    </source>
</evidence>
<feature type="domain" description="Pyruvate flavodoxin/ferredoxin oxidoreductase pyrimidine binding" evidence="4">
    <location>
        <begin position="35"/>
        <end position="180"/>
    </location>
</feature>
<evidence type="ECO:0000256" key="1">
    <source>
        <dbReference type="ARBA" id="ARBA00022723"/>
    </source>
</evidence>
<dbReference type="InterPro" id="IPR017721">
    <property type="entry name" value="IorA"/>
</dbReference>
<comment type="caution">
    <text evidence="6">The sequence shown here is derived from an EMBL/GenBank/DDBJ whole genome shotgun (WGS) entry which is preliminary data.</text>
</comment>
<dbReference type="EMBL" id="LRRQ01000126">
    <property type="protein sequence ID" value="OAM88581.1"/>
    <property type="molecule type" value="Genomic_DNA"/>
</dbReference>
<dbReference type="InterPro" id="IPR045025">
    <property type="entry name" value="HACL1-like"/>
</dbReference>
<evidence type="ECO:0000313" key="7">
    <source>
        <dbReference type="Proteomes" id="UP000078486"/>
    </source>
</evidence>
<dbReference type="EC" id="1.2.7.8" evidence="3"/>
<evidence type="ECO:0000256" key="2">
    <source>
        <dbReference type="ARBA" id="ARBA00023002"/>
    </source>
</evidence>
<keyword evidence="3" id="KW-0004">4Fe-4S</keyword>
<evidence type="ECO:0000259" key="5">
    <source>
        <dbReference type="Pfam" id="PF02775"/>
    </source>
</evidence>
<dbReference type="CDD" id="cd07034">
    <property type="entry name" value="TPP_PYR_PFOR_IOR-alpha_like"/>
    <property type="match status" value="1"/>
</dbReference>
<dbReference type="FunFam" id="3.40.50.970:FF:000039">
    <property type="entry name" value="Indolepyruvate oxidoreductase subunit IorA"/>
    <property type="match status" value="1"/>
</dbReference>
<dbReference type="GO" id="GO:0051539">
    <property type="term" value="F:4 iron, 4 sulfur cluster binding"/>
    <property type="evidence" value="ECO:0007669"/>
    <property type="project" value="UniProtKB-UniRule"/>
</dbReference>
<dbReference type="PANTHER" id="PTHR43710">
    <property type="entry name" value="2-HYDROXYACYL-COA LYASE"/>
    <property type="match status" value="1"/>
</dbReference>
<dbReference type="OrthoDB" id="9804603at2"/>
<comment type="function">
    <text evidence="3">Catalyzes the ferredoxin-dependent oxidative decarboxylation of arylpyruvates.</text>
</comment>
<dbReference type="InterPro" id="IPR029061">
    <property type="entry name" value="THDP-binding"/>
</dbReference>
<reference evidence="6 7" key="1">
    <citation type="submission" date="2016-01" db="EMBL/GenBank/DDBJ databases">
        <title>High potential of lignocellulose degradation of a new Verrucomicrobia species.</title>
        <authorList>
            <person name="Wang Y."/>
            <person name="Shi Y."/>
            <person name="Qiu Z."/>
            <person name="Liu S."/>
            <person name="Yang H."/>
        </authorList>
    </citation>
    <scope>NUCLEOTIDE SEQUENCE [LARGE SCALE GENOMIC DNA]</scope>
    <source>
        <strain evidence="6 7">TSB47</strain>
    </source>
</reference>
<dbReference type="InterPro" id="IPR002880">
    <property type="entry name" value="Pyrv_Fd/Flavodoxin_OxRdtase_N"/>
</dbReference>
<dbReference type="Gene3D" id="3.40.50.970">
    <property type="match status" value="2"/>
</dbReference>
<name>A0A178IG60_9BACT</name>
<keyword evidence="2 3" id="KW-0560">Oxidoreductase</keyword>
<keyword evidence="1 3" id="KW-0479">Metal-binding</keyword>
<dbReference type="AlphaFoldDB" id="A0A178IG60"/>
<dbReference type="InterPro" id="IPR011766">
    <property type="entry name" value="TPP_enzyme_TPP-bd"/>
</dbReference>
<accession>A0A178IG60</accession>
<dbReference type="GO" id="GO:0043805">
    <property type="term" value="F:indolepyruvate ferredoxin oxidoreductase activity"/>
    <property type="evidence" value="ECO:0007669"/>
    <property type="project" value="UniProtKB-UniRule"/>
</dbReference>
<dbReference type="Pfam" id="PF02775">
    <property type="entry name" value="TPP_enzyme_C"/>
    <property type="match status" value="1"/>
</dbReference>
<dbReference type="PANTHER" id="PTHR43710:SF7">
    <property type="entry name" value="INDOLEPYRUVATE OXIDOREDUCTASE SUBUNIT IORA"/>
    <property type="match status" value="1"/>
</dbReference>
<dbReference type="Proteomes" id="UP000078486">
    <property type="component" value="Unassembled WGS sequence"/>
</dbReference>
<keyword evidence="3" id="KW-0249">Electron transport</keyword>
<dbReference type="CDD" id="cd02008">
    <property type="entry name" value="TPP_IOR_alpha"/>
    <property type="match status" value="1"/>
</dbReference>
<dbReference type="GO" id="GO:0044281">
    <property type="term" value="P:small molecule metabolic process"/>
    <property type="evidence" value="ECO:0007669"/>
    <property type="project" value="UniProtKB-ARBA"/>
</dbReference>
<dbReference type="Pfam" id="PF01855">
    <property type="entry name" value="POR_N"/>
    <property type="match status" value="1"/>
</dbReference>
<feature type="domain" description="Thiamine pyrophosphate enzyme TPP-binding" evidence="5">
    <location>
        <begin position="379"/>
        <end position="525"/>
    </location>
</feature>
<keyword evidence="7" id="KW-1185">Reference proteome</keyword>
<sequence>METPLYQKSAPVPRHFLMGNEAVALGARHAGAARGTGYPGTPSSEILDEFNRLGGPAEWAPNEKVAAEVALGVAFAGAGAFVTMKHVGLNVASDVLFTAAYSGVDGALVFVVADDPGMASSQNEQDSRRYAVAAGVPLLEPSDSQDAYDFTRLAFELSRRWHIPVLLKLTTRVCHSGSVVVPRAPTEAPAPEELKPPADISRHVMVPGHARPAHQRLRAKLAEIAAWNEAEGPNLRLGGDGDNGAGKAAPLGIVTAGSSFQYAREAAPEAAFFKIGMVYPPPMNAVLAFVRSAARAFVIEENDPVLADAIRAAGGKIEGAPELFRFGELNVARVRRLLAGDATPEPPPPRAVPPQLCAGCPHSRTFASLKKLGCFVAGDIGCYTLAATPPLSALHTQICMGAGIGVGLGLRHTLPREEARRVVSVIGDSTFFHSGLTGLAEMAYNTPPTGHVLVILDNATTAMTGQQHHPGTGRHLDGSPAGKIDYEKIARAMNIPRVETFDPLRDEEAFEAAVRDALEKEQLAVFVSRRPCVLAAVAAAKAAGGEKK</sequence>
<dbReference type="RefSeq" id="WP_068771316.1">
    <property type="nucleotide sequence ID" value="NZ_CP109796.1"/>
</dbReference>
<dbReference type="GO" id="GO:0046872">
    <property type="term" value="F:metal ion binding"/>
    <property type="evidence" value="ECO:0007669"/>
    <property type="project" value="UniProtKB-UniRule"/>
</dbReference>
<dbReference type="PIRSF" id="PIRSF006439">
    <property type="entry name" value="Indolepyruvate_ferr_oxidored"/>
    <property type="match status" value="1"/>
</dbReference>
<protein>
    <recommendedName>
        <fullName evidence="3">Indolepyruvate oxidoreductase subunit IorA</fullName>
        <shortName evidence="3">IOR</shortName>
        <ecNumber evidence="3">1.2.7.8</ecNumber>
    </recommendedName>
    <alternativeName>
        <fullName evidence="3">Indolepyruvate ferredoxin oxidoreductase subunit alpha</fullName>
    </alternativeName>
</protein>
<evidence type="ECO:0000313" key="6">
    <source>
        <dbReference type="EMBL" id="OAM88581.1"/>
    </source>
</evidence>
<gene>
    <name evidence="6" type="ORF">AW736_16065</name>
</gene>
<dbReference type="STRING" id="1184151.AW736_16065"/>
<dbReference type="SUPFAM" id="SSF52518">
    <property type="entry name" value="Thiamin diphosphate-binding fold (THDP-binding)"/>
    <property type="match status" value="2"/>
</dbReference>
<keyword evidence="3" id="KW-0813">Transport</keyword>
<comment type="cofactor">
    <cofactor evidence="3">
        <name>[4Fe-4S] cluster</name>
        <dbReference type="ChEBI" id="CHEBI:49883"/>
    </cofactor>
    <text evidence="3">Binds 2 [4Fe-4S] clusters. In this family the first cluster has a non-standard and varying [4Fe-4S] binding motif CX(2)CX(2)CX(4-5)CP.</text>
</comment>